<evidence type="ECO:0000313" key="2">
    <source>
        <dbReference type="WBParaSite" id="PTRK_0000568900.1"/>
    </source>
</evidence>
<protein>
    <submittedName>
        <fullName evidence="2">EGF-like domain-containing protein</fullName>
    </submittedName>
</protein>
<evidence type="ECO:0000313" key="1">
    <source>
        <dbReference type="Proteomes" id="UP000038045"/>
    </source>
</evidence>
<sequence length="594" mass="68529">MTLKISLIIYYFSFFHLSIHQEPQLFKQSGRIEILGDVIKIDNNFSQLQKNTSWIYMSINIPGLSTGTINVQKNDGIIIFNKIVVSRQDISVIFIKYYDLDLHSFNIASMCDEVNKLTKTATDTGDMSLYVFCYYNDTKNIDIKDSPNFTAPINSQPIVQCGNLMNSCSEGYCAMFEREVYSFKSNAFSQIQNYYCPNDLFNLLYFERANTLFVTSYETSITNAFKICINKSNFNVTIEFGVYSFFWWINCYVPSPGVTEEFYPMPNFSEYILSTEQPEVDYTDAIQTNSKTLNNKIYLTTDSICKSFGELEILGEIINFDNDIVYCGGNIDRCAFISLDIPGLAIGTFNGCQSEVNRVINQLANERNDVADNFLEFYNFTTHNFQVSYLCENYNDKNFIKNSMTGNFTIYIYCYNKNDGIPDSNNSPNFTSPKHSANPVSCEGKNNTQINCTQGYCGMYEREVYSIDNCTLKKERYQDCPNDLINQIYSDYSNGMLNSHYRFSIKDIPTICIKQNSSNETFVNEYNSYFWWINCFVPNNLTRIEFPSFPTLYIDNRSITISTTTSKNSKCKDNYTPILLYLSLFVVYFISDII</sequence>
<keyword evidence="1" id="KW-1185">Reference proteome</keyword>
<proteinExistence type="predicted"/>
<name>A0A0N4ZDM9_PARTI</name>
<dbReference type="AlphaFoldDB" id="A0A0N4ZDM9"/>
<dbReference type="WBParaSite" id="PTRK_0000568900.1">
    <property type="protein sequence ID" value="PTRK_0000568900.1"/>
    <property type="gene ID" value="PTRK_0000568900"/>
</dbReference>
<accession>A0A0N4ZDM9</accession>
<organism evidence="1 2">
    <name type="scientific">Parastrongyloides trichosuri</name>
    <name type="common">Possum-specific nematode worm</name>
    <dbReference type="NCBI Taxonomy" id="131310"/>
    <lineage>
        <taxon>Eukaryota</taxon>
        <taxon>Metazoa</taxon>
        <taxon>Ecdysozoa</taxon>
        <taxon>Nematoda</taxon>
        <taxon>Chromadorea</taxon>
        <taxon>Rhabditida</taxon>
        <taxon>Tylenchina</taxon>
        <taxon>Panagrolaimomorpha</taxon>
        <taxon>Strongyloidoidea</taxon>
        <taxon>Strongyloididae</taxon>
        <taxon>Parastrongyloides</taxon>
    </lineage>
</organism>
<dbReference type="Proteomes" id="UP000038045">
    <property type="component" value="Unplaced"/>
</dbReference>
<reference evidence="2" key="1">
    <citation type="submission" date="2017-02" db="UniProtKB">
        <authorList>
            <consortium name="WormBaseParasite"/>
        </authorList>
    </citation>
    <scope>IDENTIFICATION</scope>
</reference>